<dbReference type="EMBL" id="JANQDL010000111">
    <property type="protein sequence ID" value="MDH6065476.1"/>
    <property type="molecule type" value="Genomic_DNA"/>
</dbReference>
<evidence type="ECO:0000256" key="3">
    <source>
        <dbReference type="ARBA" id="ARBA00022676"/>
    </source>
</evidence>
<evidence type="ECO:0000259" key="6">
    <source>
        <dbReference type="Pfam" id="PF00535"/>
    </source>
</evidence>
<organism evidence="7 8">
    <name type="scientific">Umezakia ovalisporum FSS-62</name>
    <dbReference type="NCBI Taxonomy" id="2971776"/>
    <lineage>
        <taxon>Bacteria</taxon>
        <taxon>Bacillati</taxon>
        <taxon>Cyanobacteriota</taxon>
        <taxon>Cyanophyceae</taxon>
        <taxon>Nostocales</taxon>
        <taxon>Nodulariaceae</taxon>
        <taxon>Umezakia</taxon>
    </lineage>
</organism>
<keyword evidence="5" id="KW-0472">Membrane</keyword>
<dbReference type="AlphaFoldDB" id="A0AA43H1H2"/>
<feature type="transmembrane region" description="Helical" evidence="5">
    <location>
        <begin position="252"/>
        <end position="273"/>
    </location>
</feature>
<keyword evidence="4" id="KW-0808">Transferase</keyword>
<keyword evidence="3" id="KW-0328">Glycosyltransferase</keyword>
<keyword evidence="5" id="KW-0812">Transmembrane</keyword>
<evidence type="ECO:0000256" key="5">
    <source>
        <dbReference type="SAM" id="Phobius"/>
    </source>
</evidence>
<keyword evidence="5" id="KW-1133">Transmembrane helix</keyword>
<dbReference type="SUPFAM" id="SSF53448">
    <property type="entry name" value="Nucleotide-diphospho-sugar transferases"/>
    <property type="match status" value="1"/>
</dbReference>
<evidence type="ECO:0000256" key="1">
    <source>
        <dbReference type="ARBA" id="ARBA00004776"/>
    </source>
</evidence>
<comment type="caution">
    <text evidence="7">The sequence shown here is derived from an EMBL/GenBank/DDBJ whole genome shotgun (WGS) entry which is preliminary data.</text>
</comment>
<dbReference type="Proteomes" id="UP001159370">
    <property type="component" value="Unassembled WGS sequence"/>
</dbReference>
<evidence type="ECO:0000256" key="2">
    <source>
        <dbReference type="ARBA" id="ARBA00006739"/>
    </source>
</evidence>
<dbReference type="PANTHER" id="PTHR43179:SF12">
    <property type="entry name" value="GALACTOFURANOSYLTRANSFERASE GLFT2"/>
    <property type="match status" value="1"/>
</dbReference>
<evidence type="ECO:0000313" key="8">
    <source>
        <dbReference type="Proteomes" id="UP001159370"/>
    </source>
</evidence>
<sequence length="313" mass="35868">MGRNKIDAVEVYVIIPVHNRKAITLKCLDHLQGLDILAKYKIIVVDDGSQDGTATAIQARYPNVIILSGDGNLWWTGAIKLGMEYAYHHGADYFIWLNDDTFPLPGAIEGIINACQLESYPSIVSAQCYADTELTLPSYGAHKKVGRNLIAAYTTTDEIILGDAVSGNLVCLPRSVIEDIGYPPAEQCPHYYGDLIYTWKARQLGYQIQCYGAYKGICRPHQQQCWLLGEDSIYSIWQSFFSPKSYFYFKSHWYWCITLYGWLSIFVFIRPYLQLLRAGILRWLFPRPFLLYLKVKWGKLRSMADLSRFIKLN</sequence>
<evidence type="ECO:0000256" key="4">
    <source>
        <dbReference type="ARBA" id="ARBA00022679"/>
    </source>
</evidence>
<name>A0AA43H1H2_9CYAN</name>
<evidence type="ECO:0000313" key="7">
    <source>
        <dbReference type="EMBL" id="MDH6065476.1"/>
    </source>
</evidence>
<dbReference type="InterPro" id="IPR001173">
    <property type="entry name" value="Glyco_trans_2-like"/>
</dbReference>
<dbReference type="Gene3D" id="3.90.550.10">
    <property type="entry name" value="Spore Coat Polysaccharide Biosynthesis Protein SpsA, Chain A"/>
    <property type="match status" value="1"/>
</dbReference>
<comment type="similarity">
    <text evidence="2">Belongs to the glycosyltransferase 2 family.</text>
</comment>
<dbReference type="PANTHER" id="PTHR43179">
    <property type="entry name" value="RHAMNOSYLTRANSFERASE WBBL"/>
    <property type="match status" value="1"/>
</dbReference>
<protein>
    <submittedName>
        <fullName evidence="7">Glycosyltransferase family 2 protein</fullName>
    </submittedName>
</protein>
<accession>A0AA43H1H2</accession>
<dbReference type="Pfam" id="PF00535">
    <property type="entry name" value="Glycos_transf_2"/>
    <property type="match status" value="1"/>
</dbReference>
<proteinExistence type="inferred from homology"/>
<dbReference type="InterPro" id="IPR029044">
    <property type="entry name" value="Nucleotide-diphossugar_trans"/>
</dbReference>
<gene>
    <name evidence="7" type="ORF">NWP23_17300</name>
</gene>
<comment type="pathway">
    <text evidence="1">Cell wall biogenesis; cell wall polysaccharide biosynthesis.</text>
</comment>
<dbReference type="RefSeq" id="WP_280701041.1">
    <property type="nucleotide sequence ID" value="NZ_JANQDL010000111.1"/>
</dbReference>
<dbReference type="GO" id="GO:0016757">
    <property type="term" value="F:glycosyltransferase activity"/>
    <property type="evidence" value="ECO:0007669"/>
    <property type="project" value="UniProtKB-KW"/>
</dbReference>
<reference evidence="7 8" key="1">
    <citation type="journal article" date="2023" name="J. Phycol.">
        <title>Chrysosporum ovalisporum is synonymous with the true-branching cyanobacterium Umezakia natans (Nostocales/Aphanizomenonaceae).</title>
        <authorList>
            <person name="McGregor G.B."/>
            <person name="Sendall B.C."/>
            <person name="Niiyama Y."/>
            <person name="Tuji A."/>
            <person name="Willis A."/>
        </authorList>
    </citation>
    <scope>NUCLEOTIDE SEQUENCE [LARGE SCALE GENOMIC DNA]</scope>
    <source>
        <strain evidence="7 8">FSS-62</strain>
    </source>
</reference>
<feature type="domain" description="Glycosyltransferase 2-like" evidence="6">
    <location>
        <begin position="13"/>
        <end position="116"/>
    </location>
</feature>